<keyword evidence="1" id="KW-0472">Membrane</keyword>
<proteinExistence type="predicted"/>
<reference evidence="2" key="1">
    <citation type="submission" date="2014-11" db="EMBL/GenBank/DDBJ databases">
        <authorList>
            <person name="Amaro Gonzalez C."/>
        </authorList>
    </citation>
    <scope>NUCLEOTIDE SEQUENCE</scope>
</reference>
<keyword evidence="1" id="KW-0812">Transmembrane</keyword>
<keyword evidence="1" id="KW-1133">Transmembrane helix</keyword>
<name>A0A0E9R0Q4_ANGAN</name>
<protein>
    <submittedName>
        <fullName evidence="2">Uncharacterized protein</fullName>
    </submittedName>
</protein>
<accession>A0A0E9R0Q4</accession>
<evidence type="ECO:0000256" key="1">
    <source>
        <dbReference type="SAM" id="Phobius"/>
    </source>
</evidence>
<reference evidence="2" key="2">
    <citation type="journal article" date="2015" name="Fish Shellfish Immunol.">
        <title>Early steps in the European eel (Anguilla anguilla)-Vibrio vulnificus interaction in the gills: Role of the RtxA13 toxin.</title>
        <authorList>
            <person name="Callol A."/>
            <person name="Pajuelo D."/>
            <person name="Ebbesson L."/>
            <person name="Teles M."/>
            <person name="MacKenzie S."/>
            <person name="Amaro C."/>
        </authorList>
    </citation>
    <scope>NUCLEOTIDE SEQUENCE</scope>
</reference>
<dbReference type="AlphaFoldDB" id="A0A0E9R0Q4"/>
<dbReference type="EMBL" id="GBXM01085863">
    <property type="protein sequence ID" value="JAH22714.1"/>
    <property type="molecule type" value="Transcribed_RNA"/>
</dbReference>
<sequence>MTQLSAHEKISSSIFTHFFLLSFVSFMFGQNVKQT</sequence>
<organism evidence="2">
    <name type="scientific">Anguilla anguilla</name>
    <name type="common">European freshwater eel</name>
    <name type="synonym">Muraena anguilla</name>
    <dbReference type="NCBI Taxonomy" id="7936"/>
    <lineage>
        <taxon>Eukaryota</taxon>
        <taxon>Metazoa</taxon>
        <taxon>Chordata</taxon>
        <taxon>Craniata</taxon>
        <taxon>Vertebrata</taxon>
        <taxon>Euteleostomi</taxon>
        <taxon>Actinopterygii</taxon>
        <taxon>Neopterygii</taxon>
        <taxon>Teleostei</taxon>
        <taxon>Anguilliformes</taxon>
        <taxon>Anguillidae</taxon>
        <taxon>Anguilla</taxon>
    </lineage>
</organism>
<feature type="transmembrane region" description="Helical" evidence="1">
    <location>
        <begin position="12"/>
        <end position="29"/>
    </location>
</feature>
<evidence type="ECO:0000313" key="2">
    <source>
        <dbReference type="EMBL" id="JAH22714.1"/>
    </source>
</evidence>